<dbReference type="AlphaFoldDB" id="A0A136PYQ0"/>
<reference evidence="1 2" key="1">
    <citation type="submission" date="2016-01" db="EMBL/GenBank/DDBJ databases">
        <title>Whole genome sequence and analysis of Micromonospora rosaria DSM 803, which can produce antibacterial substance rosamicin.</title>
        <authorList>
            <person name="Yang H."/>
            <person name="He X."/>
            <person name="Zhu D."/>
        </authorList>
    </citation>
    <scope>NUCLEOTIDE SEQUENCE [LARGE SCALE GENOMIC DNA]</scope>
    <source>
        <strain evidence="1 2">DSM 803</strain>
    </source>
</reference>
<dbReference type="OrthoDB" id="3396869at2"/>
<dbReference type="RefSeq" id="WP_067359885.1">
    <property type="nucleotide sequence ID" value="NZ_JBIUBN010000003.1"/>
</dbReference>
<gene>
    <name evidence="1" type="ORF">AWW66_03155</name>
</gene>
<dbReference type="Proteomes" id="UP000070620">
    <property type="component" value="Unassembled WGS sequence"/>
</dbReference>
<evidence type="ECO:0000313" key="2">
    <source>
        <dbReference type="Proteomes" id="UP000070620"/>
    </source>
</evidence>
<accession>A0A136PYQ0</accession>
<evidence type="ECO:0000313" key="1">
    <source>
        <dbReference type="EMBL" id="KXK63326.1"/>
    </source>
</evidence>
<proteinExistence type="predicted"/>
<keyword evidence="2" id="KW-1185">Reference proteome</keyword>
<protein>
    <submittedName>
        <fullName evidence="1">Uncharacterized protein</fullName>
    </submittedName>
</protein>
<comment type="caution">
    <text evidence="1">The sequence shown here is derived from an EMBL/GenBank/DDBJ whole genome shotgun (WGS) entry which is preliminary data.</text>
</comment>
<name>A0A136PYQ0_9ACTN</name>
<organism evidence="1 2">
    <name type="scientific">Micromonospora rosaria</name>
    <dbReference type="NCBI Taxonomy" id="47874"/>
    <lineage>
        <taxon>Bacteria</taxon>
        <taxon>Bacillati</taxon>
        <taxon>Actinomycetota</taxon>
        <taxon>Actinomycetes</taxon>
        <taxon>Micromonosporales</taxon>
        <taxon>Micromonosporaceae</taxon>
        <taxon>Micromonospora</taxon>
    </lineage>
</organism>
<dbReference type="EMBL" id="LRQV01000006">
    <property type="protein sequence ID" value="KXK63326.1"/>
    <property type="molecule type" value="Genomic_DNA"/>
</dbReference>
<sequence>MMRAAVYGPARDIGRWHPVCAAWCTKRGYQLLSVVDEVATASRWGDVLRMMADREVDVVVVATLADLPQDRLARVEIIGRGRPARRPGLRAVVYGPTSAGAQWARRGVRWCQEAGYHVRDVVAETPDASRWPGVVRLMADRSIDLVVMESWGHLPPHRVPRVEVVGVDPPGLLQPRAVSWYE</sequence>